<dbReference type="InterPro" id="IPR025249">
    <property type="entry name" value="TF_NusA_KH_1st"/>
</dbReference>
<dbReference type="Gene3D" id="2.40.50.140">
    <property type="entry name" value="Nucleic acid-binding proteins"/>
    <property type="match status" value="1"/>
</dbReference>
<dbReference type="SUPFAM" id="SSF50249">
    <property type="entry name" value="Nucleic acid-binding proteins"/>
    <property type="match status" value="1"/>
</dbReference>
<evidence type="ECO:0000256" key="4">
    <source>
        <dbReference type="ARBA" id="ARBA00022884"/>
    </source>
</evidence>
<dbReference type="PANTHER" id="PTHR22648:SF0">
    <property type="entry name" value="TRANSCRIPTION TERMINATION_ANTITERMINATION PROTEIN NUSA"/>
    <property type="match status" value="1"/>
</dbReference>
<dbReference type="Pfam" id="PF26594">
    <property type="entry name" value="KH_NusA_2nd"/>
    <property type="match status" value="1"/>
</dbReference>
<dbReference type="Proteomes" id="UP000276232">
    <property type="component" value="Unassembled WGS sequence"/>
</dbReference>
<dbReference type="InterPro" id="IPR036555">
    <property type="entry name" value="NusA_N_sf"/>
</dbReference>
<dbReference type="GO" id="GO:0003723">
    <property type="term" value="F:RNA binding"/>
    <property type="evidence" value="ECO:0007669"/>
    <property type="project" value="UniProtKB-UniRule"/>
</dbReference>
<keyword evidence="5 7" id="KW-0805">Transcription regulation</keyword>
<protein>
    <recommendedName>
        <fullName evidence="7">Transcription termination/antitermination protein NusA</fullName>
    </recommendedName>
</protein>
<dbReference type="Gene3D" id="3.30.1480.10">
    <property type="entry name" value="NusA, N-terminal domain"/>
    <property type="match status" value="1"/>
</dbReference>
<comment type="subcellular location">
    <subcellularLocation>
        <location evidence="7">Cytoplasm</location>
    </subcellularLocation>
</comment>
<dbReference type="GO" id="GO:0005829">
    <property type="term" value="C:cytosol"/>
    <property type="evidence" value="ECO:0007669"/>
    <property type="project" value="TreeGrafter"/>
</dbReference>
<evidence type="ECO:0000256" key="2">
    <source>
        <dbReference type="ARBA" id="ARBA00022490"/>
    </source>
</evidence>
<keyword evidence="2 7" id="KW-0963">Cytoplasm</keyword>
<comment type="caution">
    <text evidence="10">The sequence shown here is derived from an EMBL/GenBank/DDBJ whole genome shotgun (WGS) entry which is preliminary data.</text>
</comment>
<dbReference type="AlphaFoldDB" id="A0A3N1HMT9"/>
<dbReference type="CDD" id="cd22529">
    <property type="entry name" value="KH-II_NusA_rpt2"/>
    <property type="match status" value="1"/>
</dbReference>
<proteinExistence type="inferred from homology"/>
<dbReference type="SUPFAM" id="SSF54814">
    <property type="entry name" value="Prokaryotic type KH domain (KH-domain type II)"/>
    <property type="match status" value="2"/>
</dbReference>
<dbReference type="PROSITE" id="PS50084">
    <property type="entry name" value="KH_TYPE_1"/>
    <property type="match status" value="1"/>
</dbReference>
<dbReference type="FunCoup" id="A0A3N1HMT9">
    <property type="interactions" value="78"/>
</dbReference>
<dbReference type="SMART" id="SM00316">
    <property type="entry name" value="S1"/>
    <property type="match status" value="1"/>
</dbReference>
<feature type="compositionally biased region" description="Basic and acidic residues" evidence="8">
    <location>
        <begin position="430"/>
        <end position="442"/>
    </location>
</feature>
<evidence type="ECO:0000256" key="7">
    <source>
        <dbReference type="HAMAP-Rule" id="MF_00945"/>
    </source>
</evidence>
<feature type="region of interest" description="Disordered" evidence="8">
    <location>
        <begin position="57"/>
        <end position="113"/>
    </location>
</feature>
<feature type="compositionally biased region" description="Basic and acidic residues" evidence="8">
    <location>
        <begin position="365"/>
        <end position="383"/>
    </location>
</feature>
<dbReference type="InterPro" id="IPR030842">
    <property type="entry name" value="TF_NusA_bacterial"/>
</dbReference>
<dbReference type="InterPro" id="IPR012340">
    <property type="entry name" value="NA-bd_OB-fold"/>
</dbReference>
<name>A0A3N1HMT9_9ACTN</name>
<evidence type="ECO:0000313" key="10">
    <source>
        <dbReference type="EMBL" id="ROP43682.1"/>
    </source>
</evidence>
<keyword evidence="1 7" id="KW-0806">Transcription termination</keyword>
<comment type="similarity">
    <text evidence="7">Belongs to the NusA family.</text>
</comment>
<dbReference type="InterPro" id="IPR010213">
    <property type="entry name" value="TF_NusA"/>
</dbReference>
<keyword evidence="6 7" id="KW-0804">Transcription</keyword>
<dbReference type="PANTHER" id="PTHR22648">
    <property type="entry name" value="TRANSCRIPTION TERMINATION FACTOR NUSA"/>
    <property type="match status" value="1"/>
</dbReference>
<comment type="function">
    <text evidence="7">Participates in both transcription termination and antitermination.</text>
</comment>
<evidence type="ECO:0000313" key="11">
    <source>
        <dbReference type="Proteomes" id="UP000276232"/>
    </source>
</evidence>
<dbReference type="SUPFAM" id="SSF69705">
    <property type="entry name" value="Transcription factor NusA, N-terminal domain"/>
    <property type="match status" value="1"/>
</dbReference>
<organism evidence="10 11">
    <name type="scientific">Pseudokineococcus lusitanus</name>
    <dbReference type="NCBI Taxonomy" id="763993"/>
    <lineage>
        <taxon>Bacteria</taxon>
        <taxon>Bacillati</taxon>
        <taxon>Actinomycetota</taxon>
        <taxon>Actinomycetes</taxon>
        <taxon>Kineosporiales</taxon>
        <taxon>Kineosporiaceae</taxon>
        <taxon>Pseudokineococcus</taxon>
    </lineage>
</organism>
<evidence type="ECO:0000259" key="9">
    <source>
        <dbReference type="PROSITE" id="PS50126"/>
    </source>
</evidence>
<dbReference type="NCBIfam" id="TIGR01953">
    <property type="entry name" value="NusA"/>
    <property type="match status" value="1"/>
</dbReference>
<dbReference type="CDD" id="cd04455">
    <property type="entry name" value="S1_NusA"/>
    <property type="match status" value="1"/>
</dbReference>
<dbReference type="InParanoid" id="A0A3N1HMT9"/>
<dbReference type="Pfam" id="PF13184">
    <property type="entry name" value="KH_NusA_1st"/>
    <property type="match status" value="1"/>
</dbReference>
<dbReference type="GO" id="GO:0006353">
    <property type="term" value="P:DNA-templated transcription termination"/>
    <property type="evidence" value="ECO:0007669"/>
    <property type="project" value="UniProtKB-UniRule"/>
</dbReference>
<dbReference type="GO" id="GO:0031564">
    <property type="term" value="P:transcription antitermination"/>
    <property type="evidence" value="ECO:0007669"/>
    <property type="project" value="UniProtKB-UniRule"/>
</dbReference>
<evidence type="ECO:0000256" key="8">
    <source>
        <dbReference type="SAM" id="MobiDB-lite"/>
    </source>
</evidence>
<reference evidence="10 11" key="1">
    <citation type="journal article" date="2015" name="Stand. Genomic Sci.">
        <title>Genomic Encyclopedia of Bacterial and Archaeal Type Strains, Phase III: the genomes of soil and plant-associated and newly described type strains.</title>
        <authorList>
            <person name="Whitman W.B."/>
            <person name="Woyke T."/>
            <person name="Klenk H.P."/>
            <person name="Zhou Y."/>
            <person name="Lilburn T.G."/>
            <person name="Beck B.J."/>
            <person name="De Vos P."/>
            <person name="Vandamme P."/>
            <person name="Eisen J.A."/>
            <person name="Garrity G."/>
            <person name="Hugenholtz P."/>
            <person name="Kyrpides N.C."/>
        </authorList>
    </citation>
    <scope>NUCLEOTIDE SEQUENCE [LARGE SCALE GENOMIC DNA]</scope>
    <source>
        <strain evidence="10 11">CECT 7306</strain>
    </source>
</reference>
<keyword evidence="3 7" id="KW-0889">Transcription antitermination</keyword>
<dbReference type="GO" id="GO:0003700">
    <property type="term" value="F:DNA-binding transcription factor activity"/>
    <property type="evidence" value="ECO:0007669"/>
    <property type="project" value="InterPro"/>
</dbReference>
<feature type="compositionally biased region" description="Acidic residues" evidence="8">
    <location>
        <begin position="76"/>
        <end position="91"/>
    </location>
</feature>
<dbReference type="InterPro" id="IPR015946">
    <property type="entry name" value="KH_dom-like_a/b"/>
</dbReference>
<keyword evidence="4 7" id="KW-0694">RNA-binding</keyword>
<dbReference type="InterPro" id="IPR058582">
    <property type="entry name" value="KH_NusA_2nd"/>
</dbReference>
<dbReference type="Pfam" id="PF08529">
    <property type="entry name" value="NusA_N"/>
    <property type="match status" value="1"/>
</dbReference>
<gene>
    <name evidence="7" type="primary">nusA</name>
    <name evidence="10" type="ORF">EDC03_1276</name>
</gene>
<evidence type="ECO:0000256" key="1">
    <source>
        <dbReference type="ARBA" id="ARBA00022472"/>
    </source>
</evidence>
<dbReference type="HAMAP" id="MF_00945_B">
    <property type="entry name" value="NusA_B"/>
    <property type="match status" value="1"/>
</dbReference>
<accession>A0A3N1HMT9</accession>
<dbReference type="InterPro" id="IPR004087">
    <property type="entry name" value="KH_dom"/>
</dbReference>
<dbReference type="InterPro" id="IPR003029">
    <property type="entry name" value="S1_domain"/>
</dbReference>
<evidence type="ECO:0000256" key="6">
    <source>
        <dbReference type="ARBA" id="ARBA00023163"/>
    </source>
</evidence>
<dbReference type="CDD" id="cd02134">
    <property type="entry name" value="KH-II_NusA_rpt1"/>
    <property type="match status" value="1"/>
</dbReference>
<dbReference type="FunFam" id="3.30.300.20:FF:000005">
    <property type="entry name" value="Transcription termination/antitermination protein NusA"/>
    <property type="match status" value="1"/>
</dbReference>
<comment type="subunit">
    <text evidence="7">Monomer. Binds directly to the core enzyme of the DNA-dependent RNA polymerase and to nascent RNA.</text>
</comment>
<dbReference type="Gene3D" id="3.30.300.20">
    <property type="match status" value="2"/>
</dbReference>
<feature type="domain" description="S1 motif" evidence="9">
    <location>
        <begin position="146"/>
        <end position="211"/>
    </location>
</feature>
<dbReference type="InterPro" id="IPR013735">
    <property type="entry name" value="TF_NusA_N"/>
</dbReference>
<feature type="compositionally biased region" description="Gly residues" evidence="8">
    <location>
        <begin position="384"/>
        <end position="422"/>
    </location>
</feature>
<dbReference type="OrthoDB" id="9807233at2"/>
<dbReference type="InterPro" id="IPR009019">
    <property type="entry name" value="KH_sf_prok-type"/>
</dbReference>
<feature type="region of interest" description="Disordered" evidence="8">
    <location>
        <begin position="350"/>
        <end position="442"/>
    </location>
</feature>
<evidence type="ECO:0000256" key="3">
    <source>
        <dbReference type="ARBA" id="ARBA00022814"/>
    </source>
</evidence>
<dbReference type="PROSITE" id="PS50126">
    <property type="entry name" value="S1"/>
    <property type="match status" value="1"/>
</dbReference>
<sequence length="442" mass="46833">MDVDMAALRMLAREREMPLETLVEALETAMLLAYQREEGSARRARVELDRVSGRVTVWAQETPEQASEGRPAPADGAEEGPADATTSEDDAAPAAPPAPPAPVREYDDTPTGFGRVAATTARQVIFQKLRDAEDAAVLGEFQGREGDVISGVVQQGRDRSMVHVDLGPVEAVMPPAEQVPGESYPHGSRVRALVVQVKRGFRGPSITLSRTHPDLVRRLFALEVPEIADGSVEIMALAREAGHRSKVAVRSTVPGLNPKGACIGPMGQRVRAVMTELRDEKIDIVDWEDDPAAFVAAALSPARVSSVEVVDAASRSCRVVVPDYQLSLAIGKEGQNARLAARLTGWRIDIRSDTAPEPPPLDPSAPRREPLRGPRSDAPRGGEGRGPAPGRAGGPRTGTGGPGGSRTGAPRTGGYGAPGGPRTGAPRTGGPRDERPRRDPRG</sequence>
<keyword evidence="11" id="KW-1185">Reference proteome</keyword>
<dbReference type="SMART" id="SM00322">
    <property type="entry name" value="KH"/>
    <property type="match status" value="2"/>
</dbReference>
<dbReference type="FunFam" id="3.30.300.20:FF:000002">
    <property type="entry name" value="Transcription termination/antitermination protein NusA"/>
    <property type="match status" value="1"/>
</dbReference>
<evidence type="ECO:0000256" key="5">
    <source>
        <dbReference type="ARBA" id="ARBA00023015"/>
    </source>
</evidence>
<dbReference type="EMBL" id="RJKN01000003">
    <property type="protein sequence ID" value="ROP43682.1"/>
    <property type="molecule type" value="Genomic_DNA"/>
</dbReference>